<evidence type="ECO:0000313" key="3">
    <source>
        <dbReference type="EMBL" id="CAE8615411.1"/>
    </source>
</evidence>
<evidence type="ECO:0000256" key="1">
    <source>
        <dbReference type="SAM" id="MobiDB-lite"/>
    </source>
</evidence>
<comment type="caution">
    <text evidence="3">The sequence shown here is derived from an EMBL/GenBank/DDBJ whole genome shotgun (WGS) entry which is preliminary data.</text>
</comment>
<keyword evidence="4" id="KW-1185">Reference proteome</keyword>
<dbReference type="PANTHER" id="PTHR10724">
    <property type="entry name" value="30S RIBOSOMAL PROTEIN S1"/>
    <property type="match status" value="1"/>
</dbReference>
<dbReference type="Proteomes" id="UP000654075">
    <property type="component" value="Unassembled WGS sequence"/>
</dbReference>
<protein>
    <recommendedName>
        <fullName evidence="2">S1 motif domain-containing protein</fullName>
    </recommendedName>
</protein>
<feature type="compositionally biased region" description="Polar residues" evidence="1">
    <location>
        <begin position="390"/>
        <end position="402"/>
    </location>
</feature>
<feature type="domain" description="S1 motif" evidence="2">
    <location>
        <begin position="45"/>
        <end position="108"/>
    </location>
</feature>
<evidence type="ECO:0000259" key="2">
    <source>
        <dbReference type="PROSITE" id="PS50126"/>
    </source>
</evidence>
<feature type="region of interest" description="Disordered" evidence="1">
    <location>
        <begin position="350"/>
        <end position="402"/>
    </location>
</feature>
<feature type="region of interest" description="Disordered" evidence="1">
    <location>
        <begin position="210"/>
        <end position="276"/>
    </location>
</feature>
<dbReference type="InterPro" id="IPR012340">
    <property type="entry name" value="NA-bd_OB-fold"/>
</dbReference>
<organism evidence="3 4">
    <name type="scientific">Polarella glacialis</name>
    <name type="common">Dinoflagellate</name>
    <dbReference type="NCBI Taxonomy" id="89957"/>
    <lineage>
        <taxon>Eukaryota</taxon>
        <taxon>Sar</taxon>
        <taxon>Alveolata</taxon>
        <taxon>Dinophyceae</taxon>
        <taxon>Suessiales</taxon>
        <taxon>Suessiaceae</taxon>
        <taxon>Polarella</taxon>
    </lineage>
</organism>
<dbReference type="PROSITE" id="PS50126">
    <property type="entry name" value="S1"/>
    <property type="match status" value="1"/>
</dbReference>
<name>A0A813FPR2_POLGL</name>
<gene>
    <name evidence="3" type="ORF">PGLA1383_LOCUS33127</name>
</gene>
<accession>A0A813FPR2</accession>
<dbReference type="Gene3D" id="2.40.50.140">
    <property type="entry name" value="Nucleic acid-binding proteins"/>
    <property type="match status" value="1"/>
</dbReference>
<dbReference type="EMBL" id="CAJNNV010025627">
    <property type="protein sequence ID" value="CAE8615411.1"/>
    <property type="molecule type" value="Genomic_DNA"/>
</dbReference>
<dbReference type="AlphaFoldDB" id="A0A813FPR2"/>
<dbReference type="SUPFAM" id="SSF50249">
    <property type="entry name" value="Nucleic acid-binding proteins"/>
    <property type="match status" value="3"/>
</dbReference>
<reference evidence="3" key="1">
    <citation type="submission" date="2021-02" db="EMBL/GenBank/DDBJ databases">
        <authorList>
            <person name="Dougan E. K."/>
            <person name="Rhodes N."/>
            <person name="Thang M."/>
            <person name="Chan C."/>
        </authorList>
    </citation>
    <scope>NUCLEOTIDE SEQUENCE</scope>
</reference>
<dbReference type="GO" id="GO:0003729">
    <property type="term" value="F:mRNA binding"/>
    <property type="evidence" value="ECO:0007669"/>
    <property type="project" value="TreeGrafter"/>
</dbReference>
<feature type="non-terminal residue" evidence="3">
    <location>
        <position position="402"/>
    </location>
</feature>
<dbReference type="GO" id="GO:0003735">
    <property type="term" value="F:structural constituent of ribosome"/>
    <property type="evidence" value="ECO:0007669"/>
    <property type="project" value="TreeGrafter"/>
</dbReference>
<feature type="compositionally biased region" description="Basic and acidic residues" evidence="1">
    <location>
        <begin position="226"/>
        <end position="238"/>
    </location>
</feature>
<evidence type="ECO:0000313" key="4">
    <source>
        <dbReference type="Proteomes" id="UP000654075"/>
    </source>
</evidence>
<sequence length="402" mass="44292">AGLVPADAKSTSRAPSRRRSRPQSGSSSRGGWHSDGVQIEDVQEGDEFSGIVVNVAPFGAFVDVGAERNALLSVAPHIWKQLHVGDRLSRCVVNAVELENRRFSVTIDDVESVLEENRVQLEDISEGTRVQGVVDHKNQYGVWVNVGAEVIGRLNIPRKFGSRIQVGQILDDIIVERVDLERMKLGLTLDDPEVALEAEPVLVSAMVRTPAKGAAKAQPRQPSRKRQAEARRPERPERPVPSPGEPVPTGRASAEKAMPSKSKKSQNRLEVPEARSRQDLKLSVGDLVDGLVVEVSPHFVMVDIGLESLATLIVPPALRDEFQDEDEIRGMRVERVDRVTGSVVLSLEDPQLAMESEPQARGPVAPWSDAGKWSSDSWQGKGQDDWYQAPRSQSSSWQWANW</sequence>
<feature type="compositionally biased region" description="Low complexity" evidence="1">
    <location>
        <begin position="22"/>
        <end position="31"/>
    </location>
</feature>
<proteinExistence type="predicted"/>
<dbReference type="OMA" id="REEPPIQ"/>
<dbReference type="InterPro" id="IPR003029">
    <property type="entry name" value="S1_domain"/>
</dbReference>
<dbReference type="OrthoDB" id="436204at2759"/>
<feature type="region of interest" description="Disordered" evidence="1">
    <location>
        <begin position="1"/>
        <end position="36"/>
    </location>
</feature>
<dbReference type="GO" id="GO:0006412">
    <property type="term" value="P:translation"/>
    <property type="evidence" value="ECO:0007669"/>
    <property type="project" value="TreeGrafter"/>
</dbReference>
<dbReference type="InterPro" id="IPR050437">
    <property type="entry name" value="Ribos_protein_bS1-like"/>
</dbReference>
<dbReference type="Pfam" id="PF00575">
    <property type="entry name" value="S1"/>
    <property type="match status" value="1"/>
</dbReference>
<dbReference type="SMART" id="SM00316">
    <property type="entry name" value="S1"/>
    <property type="match status" value="3"/>
</dbReference>